<dbReference type="Gene3D" id="1.20.5.1030">
    <property type="entry name" value="Preprotein translocase secy subunit"/>
    <property type="match status" value="1"/>
</dbReference>
<reference evidence="10 11" key="1">
    <citation type="submission" date="2019-07" db="EMBL/GenBank/DDBJ databases">
        <title>Whole genome shotgun sequence of Microvirga aerophila NBRC 106136.</title>
        <authorList>
            <person name="Hosoyama A."/>
            <person name="Uohara A."/>
            <person name="Ohji S."/>
            <person name="Ichikawa N."/>
        </authorList>
    </citation>
    <scope>NUCLEOTIDE SEQUENCE [LARGE SCALE GENOMIC DNA]</scope>
    <source>
        <strain evidence="10 11">NBRC 106136</strain>
    </source>
</reference>
<proteinExistence type="inferred from homology"/>
<keyword evidence="3 9" id="KW-1003">Cell membrane</keyword>
<keyword evidence="11" id="KW-1185">Reference proteome</keyword>
<evidence type="ECO:0000256" key="4">
    <source>
        <dbReference type="ARBA" id="ARBA00022692"/>
    </source>
</evidence>
<dbReference type="GO" id="GO:0006605">
    <property type="term" value="P:protein targeting"/>
    <property type="evidence" value="ECO:0007669"/>
    <property type="project" value="UniProtKB-UniRule"/>
</dbReference>
<dbReference type="Pfam" id="PF00584">
    <property type="entry name" value="SecE"/>
    <property type="match status" value="1"/>
</dbReference>
<keyword evidence="2 9" id="KW-0813">Transport</keyword>
<dbReference type="EMBL" id="BJYU01000138">
    <property type="protein sequence ID" value="GEO17950.1"/>
    <property type="molecule type" value="Genomic_DNA"/>
</dbReference>
<dbReference type="GO" id="GO:0065002">
    <property type="term" value="P:intracellular protein transmembrane transport"/>
    <property type="evidence" value="ECO:0007669"/>
    <property type="project" value="UniProtKB-UniRule"/>
</dbReference>
<dbReference type="InterPro" id="IPR038379">
    <property type="entry name" value="SecE_sf"/>
</dbReference>
<keyword evidence="7 9" id="KW-0811">Translocation</keyword>
<name>A0A512C164_9HYPH</name>
<dbReference type="OrthoDB" id="9812738at2"/>
<comment type="function">
    <text evidence="9">Essential subunit of the Sec protein translocation channel SecYEG. Clamps together the 2 halves of SecY. May contact the channel plug during translocation.</text>
</comment>
<organism evidence="10 11">
    <name type="scientific">Microvirga aerophila</name>
    <dbReference type="NCBI Taxonomy" id="670291"/>
    <lineage>
        <taxon>Bacteria</taxon>
        <taxon>Pseudomonadati</taxon>
        <taxon>Pseudomonadota</taxon>
        <taxon>Alphaproteobacteria</taxon>
        <taxon>Hyphomicrobiales</taxon>
        <taxon>Methylobacteriaceae</taxon>
        <taxon>Microvirga</taxon>
    </lineage>
</organism>
<evidence type="ECO:0000256" key="2">
    <source>
        <dbReference type="ARBA" id="ARBA00022448"/>
    </source>
</evidence>
<dbReference type="InterPro" id="IPR005807">
    <property type="entry name" value="SecE_bac"/>
</dbReference>
<evidence type="ECO:0000256" key="3">
    <source>
        <dbReference type="ARBA" id="ARBA00022475"/>
    </source>
</evidence>
<dbReference type="Proteomes" id="UP000321085">
    <property type="component" value="Unassembled WGS sequence"/>
</dbReference>
<evidence type="ECO:0000313" key="11">
    <source>
        <dbReference type="Proteomes" id="UP000321085"/>
    </source>
</evidence>
<evidence type="ECO:0000256" key="6">
    <source>
        <dbReference type="ARBA" id="ARBA00022989"/>
    </source>
</evidence>
<comment type="subunit">
    <text evidence="9">Component of the Sec protein translocase complex. Heterotrimer consisting of SecY, SecE and SecG subunits. The heterotrimers can form oligomers, although 1 heterotrimer is thought to be able to translocate proteins. Interacts with the ribosome. Interacts with SecDF, and other proteins may be involved. Interacts with SecA.</text>
</comment>
<evidence type="ECO:0000256" key="5">
    <source>
        <dbReference type="ARBA" id="ARBA00022927"/>
    </source>
</evidence>
<dbReference type="InterPro" id="IPR001901">
    <property type="entry name" value="Translocase_SecE/Sec61-g"/>
</dbReference>
<evidence type="ECO:0000256" key="9">
    <source>
        <dbReference type="HAMAP-Rule" id="MF_00422"/>
    </source>
</evidence>
<dbReference type="PANTHER" id="PTHR33910:SF1">
    <property type="entry name" value="PROTEIN TRANSLOCASE SUBUNIT SECE"/>
    <property type="match status" value="1"/>
</dbReference>
<keyword evidence="8 9" id="KW-0472">Membrane</keyword>
<dbReference type="GO" id="GO:0043952">
    <property type="term" value="P:protein transport by the Sec complex"/>
    <property type="evidence" value="ECO:0007669"/>
    <property type="project" value="UniProtKB-UniRule"/>
</dbReference>
<feature type="transmembrane region" description="Helical" evidence="9">
    <location>
        <begin position="29"/>
        <end position="49"/>
    </location>
</feature>
<keyword evidence="4 9" id="KW-0812">Transmembrane</keyword>
<comment type="caution">
    <text evidence="10">The sequence shown here is derived from an EMBL/GenBank/DDBJ whole genome shotgun (WGS) entry which is preliminary data.</text>
</comment>
<dbReference type="GO" id="GO:0009306">
    <property type="term" value="P:protein secretion"/>
    <property type="evidence" value="ECO:0007669"/>
    <property type="project" value="UniProtKB-UniRule"/>
</dbReference>
<dbReference type="PANTHER" id="PTHR33910">
    <property type="entry name" value="PROTEIN TRANSLOCASE SUBUNIT SECE"/>
    <property type="match status" value="1"/>
</dbReference>
<dbReference type="NCBIfam" id="TIGR00964">
    <property type="entry name" value="secE_bact"/>
    <property type="match status" value="1"/>
</dbReference>
<keyword evidence="5 9" id="KW-0653">Protein transport</keyword>
<keyword evidence="6 9" id="KW-1133">Transmembrane helix</keyword>
<dbReference type="GO" id="GO:0005886">
    <property type="term" value="C:plasma membrane"/>
    <property type="evidence" value="ECO:0007669"/>
    <property type="project" value="UniProtKB-SubCell"/>
</dbReference>
<dbReference type="HAMAP" id="MF_00422">
    <property type="entry name" value="SecE"/>
    <property type="match status" value="1"/>
</dbReference>
<protein>
    <recommendedName>
        <fullName evidence="9">Protein translocase subunit SecE</fullName>
    </recommendedName>
</protein>
<gene>
    <name evidence="9 10" type="primary">secE</name>
    <name evidence="10" type="ORF">MAE02_56460</name>
</gene>
<evidence type="ECO:0000256" key="7">
    <source>
        <dbReference type="ARBA" id="ARBA00023010"/>
    </source>
</evidence>
<comment type="similarity">
    <text evidence="9">Belongs to the SecE/SEC61-gamma family.</text>
</comment>
<evidence type="ECO:0000313" key="10">
    <source>
        <dbReference type="EMBL" id="GEO17950.1"/>
    </source>
</evidence>
<accession>A0A512C164</accession>
<evidence type="ECO:0000256" key="1">
    <source>
        <dbReference type="ARBA" id="ARBA00004370"/>
    </source>
</evidence>
<dbReference type="AlphaFoldDB" id="A0A512C164"/>
<comment type="subcellular location">
    <subcellularLocation>
        <location evidence="9">Cell membrane</location>
        <topology evidence="9">Single-pass membrane protein</topology>
    </subcellularLocation>
    <subcellularLocation>
        <location evidence="1">Membrane</location>
    </subcellularLocation>
</comment>
<evidence type="ECO:0000256" key="8">
    <source>
        <dbReference type="ARBA" id="ARBA00023136"/>
    </source>
</evidence>
<sequence>MAKTNPFDFIQQVRSEAAKVTWPTRKETMITTAMVFVMVVLASVFFLVVDQAIGWGVSKVLLGFGG</sequence>
<dbReference type="RefSeq" id="WP_114189075.1">
    <property type="nucleotide sequence ID" value="NZ_BJYU01000138.1"/>
</dbReference>
<dbReference type="GO" id="GO:0008320">
    <property type="term" value="F:protein transmembrane transporter activity"/>
    <property type="evidence" value="ECO:0007669"/>
    <property type="project" value="UniProtKB-UniRule"/>
</dbReference>